<dbReference type="InterPro" id="IPR027417">
    <property type="entry name" value="P-loop_NTPase"/>
</dbReference>
<gene>
    <name evidence="10" type="ORF">U7230_08200</name>
</gene>
<keyword evidence="4 8" id="KW-0547">Nucleotide-binding</keyword>
<evidence type="ECO:0000313" key="11">
    <source>
        <dbReference type="Proteomes" id="UP001332192"/>
    </source>
</evidence>
<keyword evidence="8" id="KW-0378">Hydrolase</keyword>
<dbReference type="HAMAP" id="MF_02040">
    <property type="entry name" value="Mrp_NBP35"/>
    <property type="match status" value="1"/>
</dbReference>
<keyword evidence="6 8" id="KW-0408">Iron</keyword>
<evidence type="ECO:0000256" key="6">
    <source>
        <dbReference type="ARBA" id="ARBA00023004"/>
    </source>
</evidence>
<evidence type="ECO:0000256" key="4">
    <source>
        <dbReference type="ARBA" id="ARBA00022741"/>
    </source>
</evidence>
<dbReference type="Pfam" id="PF10609">
    <property type="entry name" value="ParA"/>
    <property type="match status" value="1"/>
</dbReference>
<dbReference type="Pfam" id="PF01883">
    <property type="entry name" value="FeS_assembly_P"/>
    <property type="match status" value="1"/>
</dbReference>
<dbReference type="GO" id="GO:0005524">
    <property type="term" value="F:ATP binding"/>
    <property type="evidence" value="ECO:0007669"/>
    <property type="project" value="UniProtKB-KW"/>
</dbReference>
<evidence type="ECO:0000256" key="3">
    <source>
        <dbReference type="ARBA" id="ARBA00022723"/>
    </source>
</evidence>
<dbReference type="SUPFAM" id="SSF117916">
    <property type="entry name" value="Fe-S cluster assembly (FSCA) domain-like"/>
    <property type="match status" value="1"/>
</dbReference>
<comment type="similarity">
    <text evidence="2">In the C-terminal section; belongs to the Mrp/NBP35 ATP-binding proteins family.</text>
</comment>
<dbReference type="Gene3D" id="3.30.300.130">
    <property type="entry name" value="Fe-S cluster assembly (FSCA)"/>
    <property type="match status" value="1"/>
</dbReference>
<dbReference type="InterPro" id="IPR044304">
    <property type="entry name" value="NUBPL-like"/>
</dbReference>
<proteinExistence type="inferred from homology"/>
<keyword evidence="7 8" id="KW-0411">Iron-sulfur</keyword>
<evidence type="ECO:0000256" key="5">
    <source>
        <dbReference type="ARBA" id="ARBA00022840"/>
    </source>
</evidence>
<feature type="domain" description="MIP18 family-like" evidence="9">
    <location>
        <begin position="4"/>
        <end position="75"/>
    </location>
</feature>
<protein>
    <recommendedName>
        <fullName evidence="8">Iron-sulfur cluster carrier protein</fullName>
    </recommendedName>
</protein>
<dbReference type="CDD" id="cd02037">
    <property type="entry name" value="Mrp_NBP35"/>
    <property type="match status" value="1"/>
</dbReference>
<keyword evidence="11" id="KW-1185">Reference proteome</keyword>
<dbReference type="InterPro" id="IPR002744">
    <property type="entry name" value="MIP18-like"/>
</dbReference>
<comment type="similarity">
    <text evidence="8">Belongs to the Mrp/NBP35 ATP-binding proteins family.</text>
</comment>
<dbReference type="InterPro" id="IPR034904">
    <property type="entry name" value="FSCA_dom_sf"/>
</dbReference>
<comment type="similarity">
    <text evidence="1">In the N-terminal section; belongs to the MIP18 family.</text>
</comment>
<dbReference type="InterPro" id="IPR000808">
    <property type="entry name" value="Mrp-like_CS"/>
</dbReference>
<organism evidence="10 11">
    <name type="scientific">Carboxydichorda subterranea</name>
    <dbReference type="NCBI Taxonomy" id="3109565"/>
    <lineage>
        <taxon>Bacteria</taxon>
        <taxon>Bacillati</taxon>
        <taxon>Bacillota</taxon>
        <taxon>Limnochordia</taxon>
        <taxon>Limnochordales</taxon>
        <taxon>Geochordaceae</taxon>
        <taxon>Carboxydichorda</taxon>
    </lineage>
</organism>
<evidence type="ECO:0000259" key="9">
    <source>
        <dbReference type="Pfam" id="PF01883"/>
    </source>
</evidence>
<evidence type="ECO:0000256" key="2">
    <source>
        <dbReference type="ARBA" id="ARBA00008205"/>
    </source>
</evidence>
<dbReference type="InterPro" id="IPR033756">
    <property type="entry name" value="YlxH/NBP35"/>
</dbReference>
<keyword evidence="5 8" id="KW-0067">ATP-binding</keyword>
<evidence type="ECO:0000256" key="7">
    <source>
        <dbReference type="ARBA" id="ARBA00023014"/>
    </source>
</evidence>
<dbReference type="EMBL" id="CP141615">
    <property type="protein sequence ID" value="WRP16088.1"/>
    <property type="molecule type" value="Genomic_DNA"/>
</dbReference>
<feature type="binding site" evidence="8">
    <location>
        <begin position="117"/>
        <end position="124"/>
    </location>
    <ligand>
        <name>ATP</name>
        <dbReference type="ChEBI" id="CHEBI:30616"/>
    </ligand>
</feature>
<comment type="subunit">
    <text evidence="8">Homodimer.</text>
</comment>
<dbReference type="InterPro" id="IPR019591">
    <property type="entry name" value="Mrp/NBP35_ATP-bd"/>
</dbReference>
<dbReference type="SUPFAM" id="SSF52540">
    <property type="entry name" value="P-loop containing nucleoside triphosphate hydrolases"/>
    <property type="match status" value="1"/>
</dbReference>
<accession>A0ABZ1BTX2</accession>
<evidence type="ECO:0000256" key="8">
    <source>
        <dbReference type="HAMAP-Rule" id="MF_02040"/>
    </source>
</evidence>
<dbReference type="Proteomes" id="UP001332192">
    <property type="component" value="Chromosome"/>
</dbReference>
<reference evidence="10 11" key="1">
    <citation type="journal article" date="2024" name="Front. Microbiol.">
        <title>Novel thermophilic genera Geochorda gen. nov. and Carboxydochorda gen. nov. from the deep terrestrial subsurface reveal the ecophysiological diversity in the class Limnochordia.</title>
        <authorList>
            <person name="Karnachuk O.V."/>
            <person name="Lukina A.P."/>
            <person name="Avakyan M.R."/>
            <person name="Kadnikov V.V."/>
            <person name="Begmatov S."/>
            <person name="Beletsky A.V."/>
            <person name="Vlasova K.G."/>
            <person name="Novikov A.A."/>
            <person name="Shcherbakova V.A."/>
            <person name="Mardanov A.V."/>
            <person name="Ravin N.V."/>
        </authorList>
    </citation>
    <scope>NUCLEOTIDE SEQUENCE [LARGE SCALE GENOMIC DNA]</scope>
    <source>
        <strain evidence="10 11">L945</strain>
    </source>
</reference>
<comment type="function">
    <text evidence="8">Binds and transfers iron-sulfur (Fe-S) clusters to target apoproteins. Can hydrolyze ATP.</text>
</comment>
<dbReference type="PANTHER" id="PTHR42961">
    <property type="entry name" value="IRON-SULFUR PROTEIN NUBPL"/>
    <property type="match status" value="1"/>
</dbReference>
<keyword evidence="3 8" id="KW-0479">Metal-binding</keyword>
<name>A0ABZ1BTX2_9FIRM</name>
<dbReference type="PROSITE" id="PS01215">
    <property type="entry name" value="MRP"/>
    <property type="match status" value="1"/>
</dbReference>
<evidence type="ECO:0000313" key="10">
    <source>
        <dbReference type="EMBL" id="WRP16088.1"/>
    </source>
</evidence>
<evidence type="ECO:0000256" key="1">
    <source>
        <dbReference type="ARBA" id="ARBA00007352"/>
    </source>
</evidence>
<dbReference type="PANTHER" id="PTHR42961:SF2">
    <property type="entry name" value="IRON-SULFUR PROTEIN NUBPL"/>
    <property type="match status" value="1"/>
</dbReference>
<dbReference type="Gene3D" id="3.40.50.300">
    <property type="entry name" value="P-loop containing nucleotide triphosphate hydrolases"/>
    <property type="match status" value="1"/>
</dbReference>
<sequence length="366" mass="39659">MVSREQVMEALRTILDPELRRSIVDLDMVKDVRIQDTRVEVDVLLTVAGCPLHREIESSVKARVGQLPGVEEVHVTLGEMTPEQRQALVNRLSGRRQARSSILDPASNTQIIGISSGKGGVGKSTVTANLAVALARLGHRVGVIDADIYGFSIPRILGLKGRPMVIEGALAPQTAHGVQAISMGSLVDEETAVIWRGPMLMKALEQFLKDVLWGDLDYLLLDMPPGTGDIAISMYQLIPQSYLLLVTTPQPVASVVARRVAKMAEKTNQTVVGVIENMAYFICPHCGHTEEIFGRGGGQQIAEALGVPLLARLPLDRSLRESGDEGQPLAALKDDRIGQAFLEAARALHERLAEVEPTGVPYVRVP</sequence>
<dbReference type="RefSeq" id="WP_324715361.1">
    <property type="nucleotide sequence ID" value="NZ_CP141615.1"/>
</dbReference>